<reference evidence="2 3" key="1">
    <citation type="submission" date="2021-06" db="EMBL/GenBank/DDBJ databases">
        <authorList>
            <person name="Palmer J.M."/>
        </authorList>
    </citation>
    <scope>NUCLEOTIDE SEQUENCE [LARGE SCALE GENOMIC DNA]</scope>
    <source>
        <strain evidence="2 3">CL_MEX2019</strain>
        <tissue evidence="2">Muscle</tissue>
    </source>
</reference>
<sequence length="109" mass="11308">MCPGVSGSMAALALMAAGEACGLVDAAPWGFCTVAVDGSTGALLSLAVVPGFLRSGGGIRCGSDLLHVYLGGQVYGSSHSLLHIFMEKLHIHKHAHNYTHRSLDSGFNR</sequence>
<keyword evidence="3" id="KW-1185">Reference proteome</keyword>
<organism evidence="2 3">
    <name type="scientific">Characodon lateralis</name>
    <dbReference type="NCBI Taxonomy" id="208331"/>
    <lineage>
        <taxon>Eukaryota</taxon>
        <taxon>Metazoa</taxon>
        <taxon>Chordata</taxon>
        <taxon>Craniata</taxon>
        <taxon>Vertebrata</taxon>
        <taxon>Euteleostomi</taxon>
        <taxon>Actinopterygii</taxon>
        <taxon>Neopterygii</taxon>
        <taxon>Teleostei</taxon>
        <taxon>Neoteleostei</taxon>
        <taxon>Acanthomorphata</taxon>
        <taxon>Ovalentaria</taxon>
        <taxon>Atherinomorphae</taxon>
        <taxon>Cyprinodontiformes</taxon>
        <taxon>Goodeidae</taxon>
        <taxon>Characodon</taxon>
    </lineage>
</organism>
<evidence type="ECO:0008006" key="4">
    <source>
        <dbReference type="Google" id="ProtNLM"/>
    </source>
</evidence>
<dbReference type="Proteomes" id="UP001352852">
    <property type="component" value="Unassembled WGS sequence"/>
</dbReference>
<feature type="signal peptide" evidence="1">
    <location>
        <begin position="1"/>
        <end position="26"/>
    </location>
</feature>
<evidence type="ECO:0000256" key="1">
    <source>
        <dbReference type="SAM" id="SignalP"/>
    </source>
</evidence>
<accession>A0ABU7EVA1</accession>
<protein>
    <recommendedName>
        <fullName evidence="4">Secreted protein</fullName>
    </recommendedName>
</protein>
<gene>
    <name evidence="2" type="ORF">CHARACLAT_020011</name>
</gene>
<keyword evidence="1" id="KW-0732">Signal</keyword>
<evidence type="ECO:0000313" key="3">
    <source>
        <dbReference type="Proteomes" id="UP001352852"/>
    </source>
</evidence>
<name>A0ABU7EVA1_9TELE</name>
<comment type="caution">
    <text evidence="2">The sequence shown here is derived from an EMBL/GenBank/DDBJ whole genome shotgun (WGS) entry which is preliminary data.</text>
</comment>
<evidence type="ECO:0000313" key="2">
    <source>
        <dbReference type="EMBL" id="MED6291087.1"/>
    </source>
</evidence>
<dbReference type="EMBL" id="JAHUTJ010067434">
    <property type="protein sequence ID" value="MED6291087.1"/>
    <property type="molecule type" value="Genomic_DNA"/>
</dbReference>
<feature type="chain" id="PRO_5046591215" description="Secreted protein" evidence="1">
    <location>
        <begin position="27"/>
        <end position="109"/>
    </location>
</feature>
<proteinExistence type="predicted"/>